<feature type="transmembrane region" description="Helical" evidence="3">
    <location>
        <begin position="134"/>
        <end position="153"/>
    </location>
</feature>
<sequence length="188" mass="20110">MPAWADRAMIKPAALAAVALGATVSVADGTGRWFGSGLALLMLAIAAIDARRFIIPNSLCLAAFLLGLVEASYDAWPDALEGIGLALGRAAVLGLAFFGLREIYGRLRRREGLGLGDVKLAAVAGAWLDWTFMPLAVEIAALAALAVYAFNQIADRRPFDRAARLPFGLFFAPAIWVCWLIQTVAFQF</sequence>
<dbReference type="RefSeq" id="WP_244605718.1">
    <property type="nucleotide sequence ID" value="NZ_LR536450.1"/>
</dbReference>
<keyword evidence="3" id="KW-0472">Membrane</keyword>
<evidence type="ECO:0000256" key="1">
    <source>
        <dbReference type="ARBA" id="ARBA00005801"/>
    </source>
</evidence>
<evidence type="ECO:0000256" key="2">
    <source>
        <dbReference type="RuleBase" id="RU003793"/>
    </source>
</evidence>
<dbReference type="Proteomes" id="UP000294360">
    <property type="component" value="Chromosome"/>
</dbReference>
<evidence type="ECO:0000313" key="5">
    <source>
        <dbReference type="EMBL" id="VFU08196.1"/>
    </source>
</evidence>
<dbReference type="PANTHER" id="PTHR30487">
    <property type="entry name" value="TYPE 4 PREPILIN-LIKE PROTEINS LEADER PEPTIDE-PROCESSING ENZYME"/>
    <property type="match status" value="1"/>
</dbReference>
<dbReference type="PANTHER" id="PTHR30487:SF0">
    <property type="entry name" value="PREPILIN LEADER PEPTIDASE_N-METHYLTRANSFERASE-RELATED"/>
    <property type="match status" value="1"/>
</dbReference>
<dbReference type="Pfam" id="PF01478">
    <property type="entry name" value="Peptidase_A24"/>
    <property type="match status" value="1"/>
</dbReference>
<dbReference type="GO" id="GO:0006465">
    <property type="term" value="P:signal peptide processing"/>
    <property type="evidence" value="ECO:0007669"/>
    <property type="project" value="TreeGrafter"/>
</dbReference>
<evidence type="ECO:0000256" key="3">
    <source>
        <dbReference type="SAM" id="Phobius"/>
    </source>
</evidence>
<name>A0A4U8YWF4_METTU</name>
<dbReference type="InterPro" id="IPR014032">
    <property type="entry name" value="Peptidase_A24A_bac"/>
</dbReference>
<dbReference type="GO" id="GO:0004190">
    <property type="term" value="F:aspartic-type endopeptidase activity"/>
    <property type="evidence" value="ECO:0007669"/>
    <property type="project" value="InterPro"/>
</dbReference>
<feature type="transmembrane region" description="Helical" evidence="3">
    <location>
        <begin position="82"/>
        <end position="100"/>
    </location>
</feature>
<accession>A0A4U8YWF4</accession>
<dbReference type="InterPro" id="IPR000045">
    <property type="entry name" value="Prepilin_IV_endopep_pep"/>
</dbReference>
<dbReference type="PRINTS" id="PR00864">
    <property type="entry name" value="PREPILNPTASE"/>
</dbReference>
<keyword evidence="3" id="KW-0812">Transmembrane</keyword>
<protein>
    <submittedName>
        <fullName evidence="5">Peptidase A24A prepilin type IV</fullName>
    </submittedName>
</protein>
<feature type="transmembrane region" description="Helical" evidence="3">
    <location>
        <begin position="165"/>
        <end position="186"/>
    </location>
</feature>
<organism evidence="5 6">
    <name type="scientific">Methylocella tundrae</name>
    <dbReference type="NCBI Taxonomy" id="227605"/>
    <lineage>
        <taxon>Bacteria</taxon>
        <taxon>Pseudomonadati</taxon>
        <taxon>Pseudomonadota</taxon>
        <taxon>Alphaproteobacteria</taxon>
        <taxon>Hyphomicrobiales</taxon>
        <taxon>Beijerinckiaceae</taxon>
        <taxon>Methylocella</taxon>
    </lineage>
</organism>
<dbReference type="GO" id="GO:0005886">
    <property type="term" value="C:plasma membrane"/>
    <property type="evidence" value="ECO:0007669"/>
    <property type="project" value="TreeGrafter"/>
</dbReference>
<evidence type="ECO:0000313" key="6">
    <source>
        <dbReference type="Proteomes" id="UP000294360"/>
    </source>
</evidence>
<dbReference type="KEGG" id="mtun:MTUNDRAET4_1303"/>
<dbReference type="AlphaFoldDB" id="A0A4U8YWF4"/>
<dbReference type="InterPro" id="IPR050882">
    <property type="entry name" value="Prepilin_peptidase/N-MTase"/>
</dbReference>
<proteinExistence type="inferred from homology"/>
<dbReference type="EMBL" id="LR536450">
    <property type="protein sequence ID" value="VFU08196.1"/>
    <property type="molecule type" value="Genomic_DNA"/>
</dbReference>
<comment type="similarity">
    <text evidence="1 2">Belongs to the peptidase A24 family.</text>
</comment>
<reference evidence="5 6" key="1">
    <citation type="submission" date="2019-03" db="EMBL/GenBank/DDBJ databases">
        <authorList>
            <person name="Kox A.R. M."/>
        </authorList>
    </citation>
    <scope>NUCLEOTIDE SEQUENCE [LARGE SCALE GENOMIC DNA]</scope>
    <source>
        <strain evidence="5">MTUNDRAET4 annotated genome</strain>
    </source>
</reference>
<dbReference type="Gene3D" id="1.20.120.1220">
    <property type="match status" value="1"/>
</dbReference>
<evidence type="ECO:0000259" key="4">
    <source>
        <dbReference type="Pfam" id="PF01478"/>
    </source>
</evidence>
<gene>
    <name evidence="5" type="ORF">MTUNDRAET4_1303</name>
</gene>
<feature type="domain" description="Prepilin type IV endopeptidase peptidase" evidence="4">
    <location>
        <begin position="38"/>
        <end position="147"/>
    </location>
</feature>
<keyword evidence="3" id="KW-1133">Transmembrane helix</keyword>